<dbReference type="Gene3D" id="3.40.367.20">
    <property type="match status" value="1"/>
</dbReference>
<comment type="catalytic activity">
    <reaction evidence="3">
        <text>D-glucose + ATP = D-glucose 6-phosphate + ADP + H(+)</text>
        <dbReference type="Rhea" id="RHEA:17825"/>
        <dbReference type="ChEBI" id="CHEBI:4167"/>
        <dbReference type="ChEBI" id="CHEBI:15378"/>
        <dbReference type="ChEBI" id="CHEBI:30616"/>
        <dbReference type="ChEBI" id="CHEBI:61548"/>
        <dbReference type="ChEBI" id="CHEBI:456216"/>
        <dbReference type="EC" id="2.7.1.2"/>
    </reaction>
</comment>
<dbReference type="NCBIfam" id="TIGR00749">
    <property type="entry name" value="glk"/>
    <property type="match status" value="1"/>
</dbReference>
<accession>A0A0F4R2L1</accession>
<dbReference type="AlphaFoldDB" id="A0A0F4R2L1"/>
<keyword evidence="3" id="KW-0963">Cytoplasm</keyword>
<comment type="similarity">
    <text evidence="3 4">Belongs to the bacterial glucokinase family.</text>
</comment>
<keyword evidence="1 3" id="KW-0808">Transferase</keyword>
<gene>
    <name evidence="3" type="primary">glk</name>
    <name evidence="5" type="ORF">TW77_01440</name>
</gene>
<dbReference type="GO" id="GO:0005536">
    <property type="term" value="F:D-glucose binding"/>
    <property type="evidence" value="ECO:0007669"/>
    <property type="project" value="InterPro"/>
</dbReference>
<reference evidence="5 6" key="1">
    <citation type="journal article" date="2015" name="BMC Genomics">
        <title>Genome mining reveals unlocked bioactive potential of marine Gram-negative bacteria.</title>
        <authorList>
            <person name="Machado H."/>
            <person name="Sonnenschein E.C."/>
            <person name="Melchiorsen J."/>
            <person name="Gram L."/>
        </authorList>
    </citation>
    <scope>NUCLEOTIDE SEQUENCE [LARGE SCALE GENOMIC DNA]</scope>
    <source>
        <strain evidence="5 6">S2471</strain>
    </source>
</reference>
<proteinExistence type="inferred from homology"/>
<dbReference type="Gene3D" id="3.30.420.40">
    <property type="match status" value="1"/>
</dbReference>
<dbReference type="SUPFAM" id="SSF53067">
    <property type="entry name" value="Actin-like ATPase domain"/>
    <property type="match status" value="1"/>
</dbReference>
<dbReference type="NCBIfam" id="NF009073">
    <property type="entry name" value="PRK12408.1"/>
    <property type="match status" value="1"/>
</dbReference>
<evidence type="ECO:0000256" key="3">
    <source>
        <dbReference type="HAMAP-Rule" id="MF_00524"/>
    </source>
</evidence>
<keyword evidence="3" id="KW-0067">ATP-binding</keyword>
<dbReference type="Pfam" id="PF02685">
    <property type="entry name" value="Glucokinase"/>
    <property type="match status" value="1"/>
</dbReference>
<dbReference type="PATRIC" id="fig|43658.5.peg.297"/>
<keyword evidence="2 3" id="KW-0418">Kinase</keyword>
<dbReference type="Proteomes" id="UP000033452">
    <property type="component" value="Unassembled WGS sequence"/>
</dbReference>
<keyword evidence="3" id="KW-0324">Glycolysis</keyword>
<dbReference type="GO" id="GO:0005829">
    <property type="term" value="C:cytosol"/>
    <property type="evidence" value="ECO:0007669"/>
    <property type="project" value="TreeGrafter"/>
</dbReference>
<comment type="caution">
    <text evidence="5">The sequence shown here is derived from an EMBL/GenBank/DDBJ whole genome shotgun (WGS) entry which is preliminary data.</text>
</comment>
<dbReference type="HAMAP" id="MF_00524">
    <property type="entry name" value="Glucokinase"/>
    <property type="match status" value="1"/>
</dbReference>
<protein>
    <recommendedName>
        <fullName evidence="3">Glucokinase</fullName>
        <ecNumber evidence="3">2.7.1.2</ecNumber>
    </recommendedName>
    <alternativeName>
        <fullName evidence="3">Glucose kinase</fullName>
    </alternativeName>
</protein>
<evidence type="ECO:0000313" key="6">
    <source>
        <dbReference type="Proteomes" id="UP000033452"/>
    </source>
</evidence>
<keyword evidence="3" id="KW-0547">Nucleotide-binding</keyword>
<comment type="subcellular location">
    <subcellularLocation>
        <location evidence="3">Cytoplasm</location>
    </subcellularLocation>
</comment>
<dbReference type="CDD" id="cd24008">
    <property type="entry name" value="ASKHA_NBD_GLK"/>
    <property type="match status" value="1"/>
</dbReference>
<evidence type="ECO:0000256" key="2">
    <source>
        <dbReference type="ARBA" id="ARBA00022777"/>
    </source>
</evidence>
<dbReference type="PANTHER" id="PTHR47690">
    <property type="entry name" value="GLUCOKINASE"/>
    <property type="match status" value="1"/>
</dbReference>
<dbReference type="EMBL" id="JXYA01000002">
    <property type="protein sequence ID" value="KJZ13027.1"/>
    <property type="molecule type" value="Genomic_DNA"/>
</dbReference>
<dbReference type="GO" id="GO:0004340">
    <property type="term" value="F:glucokinase activity"/>
    <property type="evidence" value="ECO:0007669"/>
    <property type="project" value="UniProtKB-UniRule"/>
</dbReference>
<organism evidence="5 6">
    <name type="scientific">Pseudoalteromonas rubra</name>
    <dbReference type="NCBI Taxonomy" id="43658"/>
    <lineage>
        <taxon>Bacteria</taxon>
        <taxon>Pseudomonadati</taxon>
        <taxon>Pseudomonadota</taxon>
        <taxon>Gammaproteobacteria</taxon>
        <taxon>Alteromonadales</taxon>
        <taxon>Pseudoalteromonadaceae</taxon>
        <taxon>Pseudoalteromonas</taxon>
    </lineage>
</organism>
<dbReference type="InterPro" id="IPR043129">
    <property type="entry name" value="ATPase_NBD"/>
</dbReference>
<evidence type="ECO:0000256" key="1">
    <source>
        <dbReference type="ARBA" id="ARBA00022679"/>
    </source>
</evidence>
<sequence>MSQTTPHSSNDKDQAFEPIVVADIGGTNARFAVVTHYDSSTNQFIISHQSTYPSAEFPSFETAISRYLNELPIAKPTRACLAVAGPVKAQQVYLTNLGWQFNSQDIKQQFGFNELAVINDFAAFAYAAPYLDPKQNIEIKSGQAQAGANIAVMGPGTGFGAACLARDINGSAVMSCEAGHISLAAVTELDQQLLAALKQEIAHVSVEEVFSGRGLAHLYQAMAKVKGVPAERLSAAQISERAAECDICDATLNHFCDWIGSVAGDLSLTFGALGGVFIGGGILPRMAERLKSSQFTERFVTKGPMSQYAGQIPVTLVVQENIPLIGAAACLHERASTR</sequence>
<dbReference type="RefSeq" id="WP_046003178.1">
    <property type="nucleotide sequence ID" value="NZ_JXYA01000002.1"/>
</dbReference>
<evidence type="ECO:0000313" key="5">
    <source>
        <dbReference type="EMBL" id="KJZ13027.1"/>
    </source>
</evidence>
<dbReference type="GO" id="GO:0006096">
    <property type="term" value="P:glycolytic process"/>
    <property type="evidence" value="ECO:0007669"/>
    <property type="project" value="UniProtKB-UniRule"/>
</dbReference>
<dbReference type="PANTHER" id="PTHR47690:SF1">
    <property type="entry name" value="GLUCOKINASE"/>
    <property type="match status" value="1"/>
</dbReference>
<name>A0A0F4R2L1_9GAMM</name>
<dbReference type="EC" id="2.7.1.2" evidence="3"/>
<dbReference type="InterPro" id="IPR050201">
    <property type="entry name" value="Bacterial_glucokinase"/>
</dbReference>
<keyword evidence="6" id="KW-1185">Reference proteome</keyword>
<evidence type="ECO:0000256" key="4">
    <source>
        <dbReference type="RuleBase" id="RU004046"/>
    </source>
</evidence>
<dbReference type="InterPro" id="IPR003836">
    <property type="entry name" value="Glucokinase"/>
</dbReference>
<feature type="binding site" evidence="3">
    <location>
        <begin position="22"/>
        <end position="27"/>
    </location>
    <ligand>
        <name>ATP</name>
        <dbReference type="ChEBI" id="CHEBI:30616"/>
    </ligand>
</feature>
<dbReference type="GO" id="GO:0005524">
    <property type="term" value="F:ATP binding"/>
    <property type="evidence" value="ECO:0007669"/>
    <property type="project" value="UniProtKB-UniRule"/>
</dbReference>
<dbReference type="OrthoDB" id="9800595at2"/>